<dbReference type="GO" id="GO:0030134">
    <property type="term" value="C:COPII-coated ER to Golgi transport vesicle"/>
    <property type="evidence" value="ECO:0007669"/>
    <property type="project" value="TreeGrafter"/>
</dbReference>
<dbReference type="GO" id="GO:0006888">
    <property type="term" value="P:endoplasmic reticulum to Golgi vesicle-mediated transport"/>
    <property type="evidence" value="ECO:0007669"/>
    <property type="project" value="TreeGrafter"/>
</dbReference>
<accession>A0AAD5TP55</accession>
<dbReference type="InterPro" id="IPR005052">
    <property type="entry name" value="Lectin_leg"/>
</dbReference>
<feature type="region of interest" description="Disordered" evidence="6">
    <location>
        <begin position="396"/>
        <end position="426"/>
    </location>
</feature>
<organism evidence="10 11">
    <name type="scientific">Geranomyces variabilis</name>
    <dbReference type="NCBI Taxonomy" id="109894"/>
    <lineage>
        <taxon>Eukaryota</taxon>
        <taxon>Fungi</taxon>
        <taxon>Fungi incertae sedis</taxon>
        <taxon>Chytridiomycota</taxon>
        <taxon>Chytridiomycota incertae sedis</taxon>
        <taxon>Chytridiomycetes</taxon>
        <taxon>Spizellomycetales</taxon>
        <taxon>Powellomycetaceae</taxon>
        <taxon>Geranomyces</taxon>
    </lineage>
</organism>
<gene>
    <name evidence="10" type="ORF">HDU87_008064</name>
</gene>
<feature type="domain" description="L-type lectin-like" evidence="9">
    <location>
        <begin position="36"/>
        <end position="258"/>
    </location>
</feature>
<evidence type="ECO:0000259" key="9">
    <source>
        <dbReference type="PROSITE" id="PS51328"/>
    </source>
</evidence>
<feature type="compositionally biased region" description="Low complexity" evidence="6">
    <location>
        <begin position="416"/>
        <end position="426"/>
    </location>
</feature>
<feature type="transmembrane region" description="Helical" evidence="7">
    <location>
        <begin position="431"/>
        <end position="451"/>
    </location>
</feature>
<comment type="caution">
    <text evidence="10">The sequence shown here is derived from an EMBL/GenBank/DDBJ whole genome shotgun (WGS) entry which is preliminary data.</text>
</comment>
<dbReference type="InterPro" id="IPR013320">
    <property type="entry name" value="ConA-like_dom_sf"/>
</dbReference>
<evidence type="ECO:0000256" key="7">
    <source>
        <dbReference type="SAM" id="Phobius"/>
    </source>
</evidence>
<feature type="signal peptide" evidence="8">
    <location>
        <begin position="1"/>
        <end position="18"/>
    </location>
</feature>
<dbReference type="GO" id="GO:0005537">
    <property type="term" value="F:D-mannose binding"/>
    <property type="evidence" value="ECO:0007669"/>
    <property type="project" value="TreeGrafter"/>
</dbReference>
<protein>
    <recommendedName>
        <fullName evidence="9">L-type lectin-like domain-containing protein</fullName>
    </recommendedName>
</protein>
<feature type="compositionally biased region" description="Polar residues" evidence="6">
    <location>
        <begin position="396"/>
        <end position="415"/>
    </location>
</feature>
<proteinExistence type="predicted"/>
<dbReference type="Proteomes" id="UP001212152">
    <property type="component" value="Unassembled WGS sequence"/>
</dbReference>
<keyword evidence="2 7" id="KW-0812">Transmembrane</keyword>
<comment type="subcellular location">
    <subcellularLocation>
        <location evidence="1">Membrane</location>
        <topology evidence="1">Single-pass type I membrane protein</topology>
    </subcellularLocation>
</comment>
<keyword evidence="4 7" id="KW-1133">Transmembrane helix</keyword>
<dbReference type="EMBL" id="JADGJQ010000008">
    <property type="protein sequence ID" value="KAJ3182725.1"/>
    <property type="molecule type" value="Genomic_DNA"/>
</dbReference>
<keyword evidence="3 8" id="KW-0732">Signal</keyword>
<evidence type="ECO:0000256" key="1">
    <source>
        <dbReference type="ARBA" id="ARBA00004479"/>
    </source>
</evidence>
<evidence type="ECO:0000256" key="2">
    <source>
        <dbReference type="ARBA" id="ARBA00022692"/>
    </source>
</evidence>
<sequence length="463" mass="52465">MWWTLFALALLVQSLAWAAEPAHYEQPSLDADGVKRRHDYRQTFKKPFHMYDEQKIPFFEEQGNVIMSPDYVRLTPSVPDSRGLIWSTRPNPHPAWQVEFSFTSYGRGYMGGEGLAFWYTKDKGTLGPFFGAGDKWDGLAIAFDTGDQVENRYTPYVYGQMNHGDQELAHRKDYLETGFAGCFRDYRNTPAPVWARVTYANQTIKLEIDMRQHGSAYVECFTHSDIKLPANYYFGISAATEGHLADDHDVMSFEVYEINPKAVKHPERPHEAEIVKKEGAFQISDDVKSLIERIERKVDQAREQQVAREEPANDVLDAHAFEKLEGNQFHIIEALNMIQHKLGEQPITHDPNTQERAAVQHEMVKDASWKMDDVIRRLSSLADDLKSFREHSTKALSDLQSSGGQASSYQTQRLNTGSSSTPPAGASSGHITAGLIGFIIGIFVSWVLSLVRRVGDERGKKFI</sequence>
<dbReference type="AlphaFoldDB" id="A0AAD5TP55"/>
<reference evidence="10" key="1">
    <citation type="submission" date="2020-05" db="EMBL/GenBank/DDBJ databases">
        <title>Phylogenomic resolution of chytrid fungi.</title>
        <authorList>
            <person name="Stajich J.E."/>
            <person name="Amses K."/>
            <person name="Simmons R."/>
            <person name="Seto K."/>
            <person name="Myers J."/>
            <person name="Bonds A."/>
            <person name="Quandt C.A."/>
            <person name="Barry K."/>
            <person name="Liu P."/>
            <person name="Grigoriev I."/>
            <person name="Longcore J.E."/>
            <person name="James T.Y."/>
        </authorList>
    </citation>
    <scope>NUCLEOTIDE SEQUENCE</scope>
    <source>
        <strain evidence="10">JEL0379</strain>
    </source>
</reference>
<dbReference type="Pfam" id="PF03388">
    <property type="entry name" value="Lectin_leg-like"/>
    <property type="match status" value="1"/>
</dbReference>
<dbReference type="PANTHER" id="PTHR12223:SF28">
    <property type="entry name" value="LECTIN, MANNOSE BINDING 1 LIKE"/>
    <property type="match status" value="1"/>
</dbReference>
<evidence type="ECO:0000256" key="6">
    <source>
        <dbReference type="SAM" id="MobiDB-lite"/>
    </source>
</evidence>
<evidence type="ECO:0000256" key="4">
    <source>
        <dbReference type="ARBA" id="ARBA00022989"/>
    </source>
</evidence>
<evidence type="ECO:0000256" key="3">
    <source>
        <dbReference type="ARBA" id="ARBA00022729"/>
    </source>
</evidence>
<evidence type="ECO:0000313" key="11">
    <source>
        <dbReference type="Proteomes" id="UP001212152"/>
    </source>
</evidence>
<evidence type="ECO:0000313" key="10">
    <source>
        <dbReference type="EMBL" id="KAJ3182725.1"/>
    </source>
</evidence>
<feature type="chain" id="PRO_5042005696" description="L-type lectin-like domain-containing protein" evidence="8">
    <location>
        <begin position="19"/>
        <end position="463"/>
    </location>
</feature>
<dbReference type="PANTHER" id="PTHR12223">
    <property type="entry name" value="VESICULAR MANNOSE-BINDING LECTIN"/>
    <property type="match status" value="1"/>
</dbReference>
<dbReference type="PROSITE" id="PS51328">
    <property type="entry name" value="L_LECTIN_LIKE"/>
    <property type="match status" value="1"/>
</dbReference>
<dbReference type="Gene3D" id="2.60.120.200">
    <property type="match status" value="1"/>
</dbReference>
<dbReference type="GO" id="GO:0005789">
    <property type="term" value="C:endoplasmic reticulum membrane"/>
    <property type="evidence" value="ECO:0007669"/>
    <property type="project" value="TreeGrafter"/>
</dbReference>
<keyword evidence="5 7" id="KW-0472">Membrane</keyword>
<keyword evidence="11" id="KW-1185">Reference proteome</keyword>
<dbReference type="GO" id="GO:0000139">
    <property type="term" value="C:Golgi membrane"/>
    <property type="evidence" value="ECO:0007669"/>
    <property type="project" value="TreeGrafter"/>
</dbReference>
<evidence type="ECO:0000256" key="5">
    <source>
        <dbReference type="ARBA" id="ARBA00023136"/>
    </source>
</evidence>
<evidence type="ECO:0000256" key="8">
    <source>
        <dbReference type="SAM" id="SignalP"/>
    </source>
</evidence>
<dbReference type="SUPFAM" id="SSF49899">
    <property type="entry name" value="Concanavalin A-like lectins/glucanases"/>
    <property type="match status" value="1"/>
</dbReference>
<name>A0AAD5TP55_9FUNG</name>
<dbReference type="InterPro" id="IPR051136">
    <property type="entry name" value="Intracellular_Lectin-GPT"/>
</dbReference>
<dbReference type="GO" id="GO:0005793">
    <property type="term" value="C:endoplasmic reticulum-Golgi intermediate compartment"/>
    <property type="evidence" value="ECO:0007669"/>
    <property type="project" value="TreeGrafter"/>
</dbReference>